<evidence type="ECO:0000313" key="1">
    <source>
        <dbReference type="EMBL" id="RMZ44829.1"/>
    </source>
</evidence>
<dbReference type="Proteomes" id="UP000275480">
    <property type="component" value="Unassembled WGS sequence"/>
</dbReference>
<sequence length="109" mass="11463">MSAQGSFQGAGQAFQGFFIAEDRQILASGSFNPPLVQYGAPNLTLAYGNLAELSGNYQVDPGPSYVGPTDVNITAEDDNGNTVSLHGVLVPPAPSREQVSGFIRFSLDQ</sequence>
<protein>
    <submittedName>
        <fullName evidence="1">Uncharacterized protein</fullName>
    </submittedName>
</protein>
<evidence type="ECO:0000313" key="2">
    <source>
        <dbReference type="Proteomes" id="UP000275480"/>
    </source>
</evidence>
<gene>
    <name evidence="1" type="ORF">CA14_011008</name>
</gene>
<name>A0AB74CDN3_ASPFL</name>
<proteinExistence type="predicted"/>
<organism evidence="1 2">
    <name type="scientific">Aspergillus flavus</name>
    <dbReference type="NCBI Taxonomy" id="5059"/>
    <lineage>
        <taxon>Eukaryota</taxon>
        <taxon>Fungi</taxon>
        <taxon>Dikarya</taxon>
        <taxon>Ascomycota</taxon>
        <taxon>Pezizomycotina</taxon>
        <taxon>Eurotiomycetes</taxon>
        <taxon>Eurotiomycetidae</taxon>
        <taxon>Eurotiales</taxon>
        <taxon>Aspergillaceae</taxon>
        <taxon>Aspergillus</taxon>
        <taxon>Aspergillus subgen. Circumdati</taxon>
    </lineage>
</organism>
<dbReference type="EMBL" id="QQZZ01000064">
    <property type="protein sequence ID" value="RMZ44829.1"/>
    <property type="molecule type" value="Genomic_DNA"/>
</dbReference>
<dbReference type="AlphaFoldDB" id="A0AB74CDN3"/>
<reference evidence="1 2" key="1">
    <citation type="submission" date="2018-07" db="EMBL/GenBank/DDBJ databases">
        <title>Identification of spontaneous genetic mutation associated with occurrence of a yellow conidial color mutant of Aspergillus flavus.</title>
        <authorList>
            <person name="Chang P.-K."/>
            <person name="Mack B.M."/>
            <person name="Scharfenstein L."/>
            <person name="Gilbert M.K."/>
        </authorList>
    </citation>
    <scope>NUCLEOTIDE SEQUENCE [LARGE SCALE GENOMIC DNA]</scope>
    <source>
        <strain evidence="1 2">CA14</strain>
    </source>
</reference>
<comment type="caution">
    <text evidence="1">The sequence shown here is derived from an EMBL/GenBank/DDBJ whole genome shotgun (WGS) entry which is preliminary data.</text>
</comment>
<accession>A0AB74CDN3</accession>